<protein>
    <submittedName>
        <fullName evidence="3">RECA_2 domain-containing protein</fullName>
    </submittedName>
</protein>
<evidence type="ECO:0000313" key="1">
    <source>
        <dbReference type="EMBL" id="VDK73255.1"/>
    </source>
</evidence>
<evidence type="ECO:0000313" key="3">
    <source>
        <dbReference type="WBParaSite" id="GPUH_0000952001-mRNA-1"/>
    </source>
</evidence>
<dbReference type="InterPro" id="IPR027417">
    <property type="entry name" value="P-loop_NTPase"/>
</dbReference>
<evidence type="ECO:0000313" key="2">
    <source>
        <dbReference type="Proteomes" id="UP000271098"/>
    </source>
</evidence>
<dbReference type="OrthoDB" id="10063861at2759"/>
<dbReference type="EMBL" id="UYRT01031410">
    <property type="protein sequence ID" value="VDK73255.1"/>
    <property type="molecule type" value="Genomic_DNA"/>
</dbReference>
<dbReference type="AlphaFoldDB" id="A0A183DLB8"/>
<organism evidence="3">
    <name type="scientific">Gongylonema pulchrum</name>
    <dbReference type="NCBI Taxonomy" id="637853"/>
    <lineage>
        <taxon>Eukaryota</taxon>
        <taxon>Metazoa</taxon>
        <taxon>Ecdysozoa</taxon>
        <taxon>Nematoda</taxon>
        <taxon>Chromadorea</taxon>
        <taxon>Rhabditida</taxon>
        <taxon>Spirurina</taxon>
        <taxon>Spiruromorpha</taxon>
        <taxon>Spiruroidea</taxon>
        <taxon>Gongylonematidae</taxon>
        <taxon>Gongylonema</taxon>
    </lineage>
</organism>
<name>A0A183DLB8_9BILA</name>
<gene>
    <name evidence="1" type="ORF">GPUH_LOCUS9509</name>
</gene>
<accession>A0A183DLB8</accession>
<keyword evidence="2" id="KW-1185">Reference proteome</keyword>
<proteinExistence type="predicted"/>
<dbReference type="Proteomes" id="UP000271098">
    <property type="component" value="Unassembled WGS sequence"/>
</dbReference>
<sequence>MELHEIGVKEGKWWTVIEKALMQKNKKCETLYVDTEGGFQTSRICDIAAASTPEMPFQPPDSLRNIRVNRCRDLVELTSTIHSLEMLVNKNPK</sequence>
<reference evidence="3" key="1">
    <citation type="submission" date="2016-06" db="UniProtKB">
        <authorList>
            <consortium name="WormBaseParasite"/>
        </authorList>
    </citation>
    <scope>IDENTIFICATION</scope>
</reference>
<reference evidence="1 2" key="2">
    <citation type="submission" date="2018-11" db="EMBL/GenBank/DDBJ databases">
        <authorList>
            <consortium name="Pathogen Informatics"/>
        </authorList>
    </citation>
    <scope>NUCLEOTIDE SEQUENCE [LARGE SCALE GENOMIC DNA]</scope>
</reference>
<dbReference type="Gene3D" id="3.40.50.300">
    <property type="entry name" value="P-loop containing nucleotide triphosphate hydrolases"/>
    <property type="match status" value="1"/>
</dbReference>
<dbReference type="WBParaSite" id="GPUH_0000952001-mRNA-1">
    <property type="protein sequence ID" value="GPUH_0000952001-mRNA-1"/>
    <property type="gene ID" value="GPUH_0000952001"/>
</dbReference>